<protein>
    <submittedName>
        <fullName evidence="1">Uncharacterized protein</fullName>
    </submittedName>
</protein>
<proteinExistence type="predicted"/>
<keyword evidence="2" id="KW-1185">Reference proteome</keyword>
<dbReference type="AlphaFoldDB" id="A0A835A0L2"/>
<dbReference type="Proteomes" id="UP000636709">
    <property type="component" value="Unassembled WGS sequence"/>
</dbReference>
<evidence type="ECO:0000313" key="2">
    <source>
        <dbReference type="Proteomes" id="UP000636709"/>
    </source>
</evidence>
<name>A0A835A0L2_9POAL</name>
<evidence type="ECO:0000313" key="1">
    <source>
        <dbReference type="EMBL" id="KAF8642500.1"/>
    </source>
</evidence>
<organism evidence="1 2">
    <name type="scientific">Digitaria exilis</name>
    <dbReference type="NCBI Taxonomy" id="1010633"/>
    <lineage>
        <taxon>Eukaryota</taxon>
        <taxon>Viridiplantae</taxon>
        <taxon>Streptophyta</taxon>
        <taxon>Embryophyta</taxon>
        <taxon>Tracheophyta</taxon>
        <taxon>Spermatophyta</taxon>
        <taxon>Magnoliopsida</taxon>
        <taxon>Liliopsida</taxon>
        <taxon>Poales</taxon>
        <taxon>Poaceae</taxon>
        <taxon>PACMAD clade</taxon>
        <taxon>Panicoideae</taxon>
        <taxon>Panicodae</taxon>
        <taxon>Paniceae</taxon>
        <taxon>Anthephorinae</taxon>
        <taxon>Digitaria</taxon>
    </lineage>
</organism>
<sequence length="159" mass="17659">MIQSSHPLLVCLQESKFEEISDSLGKEFLGQRLSNFSFLPATGVRGGIVLAWDDDYIGDFDLIWDSIGRWLGCSSLLPEHWKQHSTIDDWFLELAGKGNDGATKGVCTLAILVIWAIWCERNAEKSVQRIVEEINDTARLWGNAGAEHLAALVVVISSE</sequence>
<reference evidence="1" key="1">
    <citation type="submission" date="2020-07" db="EMBL/GenBank/DDBJ databases">
        <title>Genome sequence and genetic diversity analysis of an under-domesticated orphan crop, white fonio (Digitaria exilis).</title>
        <authorList>
            <person name="Bennetzen J.L."/>
            <person name="Chen S."/>
            <person name="Ma X."/>
            <person name="Wang X."/>
            <person name="Yssel A.E.J."/>
            <person name="Chaluvadi S.R."/>
            <person name="Johnson M."/>
            <person name="Gangashetty P."/>
            <person name="Hamidou F."/>
            <person name="Sanogo M.D."/>
            <person name="Zwaenepoel A."/>
            <person name="Wallace J."/>
            <person name="Van De Peer Y."/>
            <person name="Van Deynze A."/>
        </authorList>
    </citation>
    <scope>NUCLEOTIDE SEQUENCE</scope>
    <source>
        <tissue evidence="1">Leaves</tissue>
    </source>
</reference>
<comment type="caution">
    <text evidence="1">The sequence shown here is derived from an EMBL/GenBank/DDBJ whole genome shotgun (WGS) entry which is preliminary data.</text>
</comment>
<accession>A0A835A0L2</accession>
<dbReference type="EMBL" id="JACEFO010003289">
    <property type="protein sequence ID" value="KAF8642500.1"/>
    <property type="molecule type" value="Genomic_DNA"/>
</dbReference>
<dbReference type="OrthoDB" id="691548at2759"/>
<gene>
    <name evidence="1" type="ORF">HU200_067175</name>
</gene>